<evidence type="ECO:0000256" key="1">
    <source>
        <dbReference type="ARBA" id="ARBA00004613"/>
    </source>
</evidence>
<gene>
    <name evidence="7" type="ORF">GPM918_LOCUS28773</name>
    <name evidence="6" type="ORF">OVA965_LOCUS17544</name>
    <name evidence="9" type="ORF">SRO942_LOCUS29294</name>
    <name evidence="8" type="ORF">TMI583_LOCUS17554</name>
</gene>
<organism evidence="7 10">
    <name type="scientific">Didymodactylos carnosus</name>
    <dbReference type="NCBI Taxonomy" id="1234261"/>
    <lineage>
        <taxon>Eukaryota</taxon>
        <taxon>Metazoa</taxon>
        <taxon>Spiralia</taxon>
        <taxon>Gnathifera</taxon>
        <taxon>Rotifera</taxon>
        <taxon>Eurotatoria</taxon>
        <taxon>Bdelloidea</taxon>
        <taxon>Philodinida</taxon>
        <taxon>Philodinidae</taxon>
        <taxon>Didymodactylos</taxon>
    </lineage>
</organism>
<dbReference type="Proteomes" id="UP000677228">
    <property type="component" value="Unassembled WGS sequence"/>
</dbReference>
<evidence type="ECO:0000313" key="9">
    <source>
        <dbReference type="EMBL" id="CAF4139686.1"/>
    </source>
</evidence>
<protein>
    <submittedName>
        <fullName evidence="7">Uncharacterized protein</fullName>
    </submittedName>
</protein>
<reference evidence="7" key="1">
    <citation type="submission" date="2021-02" db="EMBL/GenBank/DDBJ databases">
        <authorList>
            <person name="Nowell W R."/>
        </authorList>
    </citation>
    <scope>NUCLEOTIDE SEQUENCE</scope>
</reference>
<dbReference type="EMBL" id="CAJNOK010008438">
    <property type="protein sequence ID" value="CAF1063639.1"/>
    <property type="molecule type" value="Genomic_DNA"/>
</dbReference>
<evidence type="ECO:0000256" key="4">
    <source>
        <dbReference type="ARBA" id="ARBA00022729"/>
    </source>
</evidence>
<dbReference type="EMBL" id="CAJOBC010040030">
    <property type="protein sequence ID" value="CAF4139686.1"/>
    <property type="molecule type" value="Genomic_DNA"/>
</dbReference>
<dbReference type="EMBL" id="CAJNOQ010012717">
    <property type="protein sequence ID" value="CAF1306300.1"/>
    <property type="molecule type" value="Genomic_DNA"/>
</dbReference>
<accession>A0A815E464</accession>
<comment type="subcellular location">
    <subcellularLocation>
        <location evidence="1">Secreted</location>
    </subcellularLocation>
</comment>
<proteinExistence type="inferred from homology"/>
<comment type="caution">
    <text evidence="7">The sequence shown here is derived from an EMBL/GenBank/DDBJ whole genome shotgun (WGS) entry which is preliminary data.</text>
</comment>
<keyword evidence="5" id="KW-0325">Glycoprotein</keyword>
<dbReference type="Proteomes" id="UP000663829">
    <property type="component" value="Unassembled WGS sequence"/>
</dbReference>
<comment type="similarity">
    <text evidence="2">Belongs to the LEG1 family.</text>
</comment>
<dbReference type="InterPro" id="IPR008499">
    <property type="entry name" value="Leg1"/>
</dbReference>
<keyword evidence="4" id="KW-0732">Signal</keyword>
<evidence type="ECO:0000313" key="10">
    <source>
        <dbReference type="Proteomes" id="UP000663829"/>
    </source>
</evidence>
<keyword evidence="10" id="KW-1185">Reference proteome</keyword>
<name>A0A815E464_9BILA</name>
<keyword evidence="3" id="KW-0964">Secreted</keyword>
<evidence type="ECO:0000313" key="8">
    <source>
        <dbReference type="EMBL" id="CAF3828920.1"/>
    </source>
</evidence>
<evidence type="ECO:0000256" key="2">
    <source>
        <dbReference type="ARBA" id="ARBA00009122"/>
    </source>
</evidence>
<dbReference type="Proteomes" id="UP000682733">
    <property type="component" value="Unassembled WGS sequence"/>
</dbReference>
<evidence type="ECO:0000256" key="5">
    <source>
        <dbReference type="ARBA" id="ARBA00023180"/>
    </source>
</evidence>
<dbReference type="PANTHER" id="PTHR18820">
    <property type="entry name" value="LEG1"/>
    <property type="match status" value="1"/>
</dbReference>
<dbReference type="GO" id="GO:0005615">
    <property type="term" value="C:extracellular space"/>
    <property type="evidence" value="ECO:0007669"/>
    <property type="project" value="TreeGrafter"/>
</dbReference>
<dbReference type="EMBL" id="CAJOBA010008453">
    <property type="protein sequence ID" value="CAF3828920.1"/>
    <property type="molecule type" value="Genomic_DNA"/>
</dbReference>
<evidence type="ECO:0000313" key="7">
    <source>
        <dbReference type="EMBL" id="CAF1306300.1"/>
    </source>
</evidence>
<dbReference type="OrthoDB" id="17046at2759"/>
<sequence length="349" mass="40259">MTCERSDTERDSPSRIDDYPVINGYYEIDPLSYCHRIGLYKMLILESTEYMPFARDISENILFGLAAQHSWQYETFRLSDLTNRTTCGGNSSTGALCTTNRTCISPNSWWATMNYYLSVIPFLAAVNASVIKVNFTIPFKIKRIDNFCTTYAECIQQTPNAIEKWTSFFSNISTVNYCEQRKLIVTTDDPPEYVDQCYLRLMWNAHIASIDDGLPLAEKKLSYMSPVEQHFGIMWAHLVYFIAYARLDTNLNVTLELQIPDLPNRLLNANDNPPHIDDQSKSCNDFLHLIFSVDYKYIPEFQNIWKSVTCNYRARIHARKVIETLLVSKIFAFAEFTEAEAAAKLYPCD</sequence>
<dbReference type="PANTHER" id="PTHR18820:SF1">
    <property type="entry name" value="PROTEIN LEG1 HOMOLOG"/>
    <property type="match status" value="1"/>
</dbReference>
<dbReference type="AlphaFoldDB" id="A0A815E464"/>
<evidence type="ECO:0000256" key="3">
    <source>
        <dbReference type="ARBA" id="ARBA00022525"/>
    </source>
</evidence>
<dbReference type="Pfam" id="PF05612">
    <property type="entry name" value="Leg1"/>
    <property type="match status" value="1"/>
</dbReference>
<dbReference type="Proteomes" id="UP000681722">
    <property type="component" value="Unassembled WGS sequence"/>
</dbReference>
<evidence type="ECO:0000313" key="6">
    <source>
        <dbReference type="EMBL" id="CAF1063639.1"/>
    </source>
</evidence>